<keyword evidence="6 8" id="KW-0472">Membrane</keyword>
<feature type="transmembrane region" description="Helical" evidence="8">
    <location>
        <begin position="325"/>
        <end position="347"/>
    </location>
</feature>
<reference evidence="12" key="1">
    <citation type="journal article" date="2020" name="Stud. Mycol.">
        <title>101 Dothideomycetes genomes: a test case for predicting lifestyles and emergence of pathogens.</title>
        <authorList>
            <person name="Haridas S."/>
            <person name="Albert R."/>
            <person name="Binder M."/>
            <person name="Bloem J."/>
            <person name="Labutti K."/>
            <person name="Salamov A."/>
            <person name="Andreopoulos B."/>
            <person name="Baker S."/>
            <person name="Barry K."/>
            <person name="Bills G."/>
            <person name="Bluhm B."/>
            <person name="Cannon C."/>
            <person name="Castanera R."/>
            <person name="Culley D."/>
            <person name="Daum C."/>
            <person name="Ezra D."/>
            <person name="Gonzalez J."/>
            <person name="Henrissat B."/>
            <person name="Kuo A."/>
            <person name="Liang C."/>
            <person name="Lipzen A."/>
            <person name="Lutzoni F."/>
            <person name="Magnuson J."/>
            <person name="Mondo S."/>
            <person name="Nolan M."/>
            <person name="Ohm R."/>
            <person name="Pangilinan J."/>
            <person name="Park H.-J."/>
            <person name="Ramirez L."/>
            <person name="Alfaro M."/>
            <person name="Sun H."/>
            <person name="Tritt A."/>
            <person name="Yoshinaga Y."/>
            <person name="Zwiers L.-H."/>
            <person name="Turgeon B."/>
            <person name="Goodwin S."/>
            <person name="Spatafora J."/>
            <person name="Crous P."/>
            <person name="Grigoriev I."/>
        </authorList>
    </citation>
    <scope>NUCLEOTIDE SEQUENCE</scope>
    <source>
        <strain evidence="12">CBS 122681</strain>
    </source>
</reference>
<evidence type="ECO:0008006" key="14">
    <source>
        <dbReference type="Google" id="ProtNLM"/>
    </source>
</evidence>
<evidence type="ECO:0000256" key="1">
    <source>
        <dbReference type="ARBA" id="ARBA00004651"/>
    </source>
</evidence>
<feature type="transmembrane region" description="Helical" evidence="8">
    <location>
        <begin position="485"/>
        <end position="506"/>
    </location>
</feature>
<dbReference type="Pfam" id="PF01773">
    <property type="entry name" value="Nucleos_tra2_N"/>
    <property type="match status" value="1"/>
</dbReference>
<dbReference type="InterPro" id="IPR011642">
    <property type="entry name" value="Gate_dom"/>
</dbReference>
<keyword evidence="4 8" id="KW-0812">Transmembrane</keyword>
<dbReference type="AlphaFoldDB" id="A0A6A6TS25"/>
<evidence type="ECO:0000256" key="8">
    <source>
        <dbReference type="SAM" id="Phobius"/>
    </source>
</evidence>
<dbReference type="OrthoDB" id="6075923at2759"/>
<feature type="transmembrane region" description="Helical" evidence="8">
    <location>
        <begin position="210"/>
        <end position="229"/>
    </location>
</feature>
<feature type="transmembrane region" description="Helical" evidence="8">
    <location>
        <begin position="594"/>
        <end position="617"/>
    </location>
</feature>
<organism evidence="12 13">
    <name type="scientific">Lophiostoma macrostomum CBS 122681</name>
    <dbReference type="NCBI Taxonomy" id="1314788"/>
    <lineage>
        <taxon>Eukaryota</taxon>
        <taxon>Fungi</taxon>
        <taxon>Dikarya</taxon>
        <taxon>Ascomycota</taxon>
        <taxon>Pezizomycotina</taxon>
        <taxon>Dothideomycetes</taxon>
        <taxon>Pleosporomycetidae</taxon>
        <taxon>Pleosporales</taxon>
        <taxon>Lophiostomataceae</taxon>
        <taxon>Lophiostoma</taxon>
    </lineage>
</organism>
<evidence type="ECO:0000256" key="7">
    <source>
        <dbReference type="SAM" id="MobiDB-lite"/>
    </source>
</evidence>
<evidence type="ECO:0000256" key="2">
    <source>
        <dbReference type="ARBA" id="ARBA00009033"/>
    </source>
</evidence>
<feature type="transmembrane region" description="Helical" evidence="8">
    <location>
        <begin position="526"/>
        <end position="545"/>
    </location>
</feature>
<feature type="transmembrane region" description="Helical" evidence="8">
    <location>
        <begin position="629"/>
        <end position="652"/>
    </location>
</feature>
<feature type="transmembrane region" description="Helical" evidence="8">
    <location>
        <begin position="359"/>
        <end position="382"/>
    </location>
</feature>
<feature type="transmembrane region" description="Helical" evidence="8">
    <location>
        <begin position="265"/>
        <end position="285"/>
    </location>
</feature>
<comment type="subcellular location">
    <subcellularLocation>
        <location evidence="1">Cell membrane</location>
        <topology evidence="1">Multi-pass membrane protein</topology>
    </subcellularLocation>
</comment>
<dbReference type="InterPro" id="IPR008276">
    <property type="entry name" value="C_nuclsd_transpt"/>
</dbReference>
<dbReference type="Proteomes" id="UP000799324">
    <property type="component" value="Unassembled WGS sequence"/>
</dbReference>
<dbReference type="InterPro" id="IPR002668">
    <property type="entry name" value="CNT_N_dom"/>
</dbReference>
<feature type="transmembrane region" description="Helical" evidence="8">
    <location>
        <begin position="133"/>
        <end position="151"/>
    </location>
</feature>
<protein>
    <recommendedName>
        <fullName evidence="14">H+/nucleoside cotransporter-like protein</fullName>
    </recommendedName>
</protein>
<dbReference type="GO" id="GO:0005337">
    <property type="term" value="F:nucleoside transmembrane transporter activity"/>
    <property type="evidence" value="ECO:0007669"/>
    <property type="project" value="InterPro"/>
</dbReference>
<feature type="domain" description="Nucleoside transporter/FeoB GTPase Gate" evidence="11">
    <location>
        <begin position="328"/>
        <end position="425"/>
    </location>
</feature>
<accession>A0A6A6TS25</accession>
<dbReference type="GO" id="GO:0005886">
    <property type="term" value="C:plasma membrane"/>
    <property type="evidence" value="ECO:0007669"/>
    <property type="project" value="UniProtKB-SubCell"/>
</dbReference>
<comment type="similarity">
    <text evidence="2">Belongs to the concentrative nucleoside transporter (CNT) (TC 2.A.41) family.</text>
</comment>
<evidence type="ECO:0000259" key="10">
    <source>
        <dbReference type="Pfam" id="PF07662"/>
    </source>
</evidence>
<keyword evidence="5 8" id="KW-1133">Transmembrane helix</keyword>
<dbReference type="PANTHER" id="PTHR10590:SF4">
    <property type="entry name" value="SOLUTE CARRIER FAMILY 28 MEMBER 3"/>
    <property type="match status" value="1"/>
</dbReference>
<evidence type="ECO:0000259" key="9">
    <source>
        <dbReference type="Pfam" id="PF01773"/>
    </source>
</evidence>
<evidence type="ECO:0000256" key="5">
    <source>
        <dbReference type="ARBA" id="ARBA00022989"/>
    </source>
</evidence>
<proteinExistence type="inferred from homology"/>
<evidence type="ECO:0000313" key="12">
    <source>
        <dbReference type="EMBL" id="KAF2661957.1"/>
    </source>
</evidence>
<dbReference type="InterPro" id="IPR011657">
    <property type="entry name" value="CNT_C_dom"/>
</dbReference>
<feature type="compositionally biased region" description="Basic and acidic residues" evidence="7">
    <location>
        <begin position="36"/>
        <end position="45"/>
    </location>
</feature>
<dbReference type="PANTHER" id="PTHR10590">
    <property type="entry name" value="SODIUM/NUCLEOSIDE COTRANSPORTER"/>
    <property type="match status" value="1"/>
</dbReference>
<evidence type="ECO:0000256" key="3">
    <source>
        <dbReference type="ARBA" id="ARBA00022475"/>
    </source>
</evidence>
<feature type="transmembrane region" description="Helical" evidence="8">
    <location>
        <begin position="402"/>
        <end position="424"/>
    </location>
</feature>
<dbReference type="Pfam" id="PF07662">
    <property type="entry name" value="Nucleos_tra2_C"/>
    <property type="match status" value="1"/>
</dbReference>
<evidence type="ECO:0000259" key="11">
    <source>
        <dbReference type="Pfam" id="PF07670"/>
    </source>
</evidence>
<dbReference type="Pfam" id="PF07670">
    <property type="entry name" value="Gate"/>
    <property type="match status" value="1"/>
</dbReference>
<evidence type="ECO:0000256" key="6">
    <source>
        <dbReference type="ARBA" id="ARBA00023136"/>
    </source>
</evidence>
<evidence type="ECO:0000313" key="13">
    <source>
        <dbReference type="Proteomes" id="UP000799324"/>
    </source>
</evidence>
<dbReference type="GO" id="GO:0015293">
    <property type="term" value="F:symporter activity"/>
    <property type="evidence" value="ECO:0007669"/>
    <property type="project" value="TreeGrafter"/>
</dbReference>
<feature type="compositionally biased region" description="Basic and acidic residues" evidence="7">
    <location>
        <begin position="79"/>
        <end position="114"/>
    </location>
</feature>
<feature type="domain" description="Concentrative nucleoside transporter N-terminal" evidence="9">
    <location>
        <begin position="246"/>
        <end position="318"/>
    </location>
</feature>
<feature type="transmembrane region" description="Helical" evidence="8">
    <location>
        <begin position="241"/>
        <end position="258"/>
    </location>
</feature>
<feature type="compositionally biased region" description="Polar residues" evidence="7">
    <location>
        <begin position="46"/>
        <end position="57"/>
    </location>
</feature>
<gene>
    <name evidence="12" type="ORF">K491DRAFT_710380</name>
</gene>
<feature type="region of interest" description="Disordered" evidence="7">
    <location>
        <begin position="28"/>
        <end position="114"/>
    </location>
</feature>
<dbReference type="EMBL" id="MU004291">
    <property type="protein sequence ID" value="KAF2661957.1"/>
    <property type="molecule type" value="Genomic_DNA"/>
</dbReference>
<name>A0A6A6TS25_9PLEO</name>
<feature type="domain" description="Concentrative nucleoside transporter C-terminal" evidence="10">
    <location>
        <begin position="431"/>
        <end position="649"/>
    </location>
</feature>
<sequence length="659" mass="73172">MAHEHNSSPMPGVVRNNDPALDIAREHHHEHLHHSARAEAGHASHDNVSYTTGTTRNEPGVIPPADPNDDALHRRHQHERYTAEHDIEKNGGLEYEEKGSLNKGRSSSDPDAEIKDRKPQYVPTWLFYFFKRYWRIISHVVIGALFTGWWIAGLIEHRHDMNWLIPFLLWLCIMLRLLFFYIPITIVTKPMHWVWNNTGRRIVTYVPEKMRIPAGAAITIATIIVGAFASEESQDNTRANRAISLFGLIVFLTCFWATSRNKKKIVWHTVIVGMLVQFIIALFVLRTTAGYDIFTFVSTLCRELLGFANDGVSFLTDDTVPKLPWFFTSVVPPIIFFVSFVQLLYYWGILQWFIGKFAVFFFWTMRVSGAEAVVASASPFIGQGESAMLIRPFVAHLTKAELHQVMTSGFATIAGSVLVAYIGMGINPQALISSCVMSIPASLAISKLRYPEEEETLTAGRVVIPDDEEHKAANALHAFANGAWLGLKIAGMIVTTLLCIIALLHLVDGLLTWWGHYINLDGDYDLTLELILGYVCYPIAFLLGVSRQGQDLLLVGRLIGIKVIANEFVAFSTLQAKDDPLSPYHNLSPRSRLIATYAVCGFGNIGSLGTQIGVLSQISPGRSGDVSRLALSALISGVISTLTSASIAGLIIQDQAQFS</sequence>
<feature type="transmembrane region" description="Helical" evidence="8">
    <location>
        <begin position="552"/>
        <end position="574"/>
    </location>
</feature>
<feature type="transmembrane region" description="Helical" evidence="8">
    <location>
        <begin position="163"/>
        <end position="182"/>
    </location>
</feature>
<evidence type="ECO:0000256" key="4">
    <source>
        <dbReference type="ARBA" id="ARBA00022692"/>
    </source>
</evidence>
<keyword evidence="13" id="KW-1185">Reference proteome</keyword>
<keyword evidence="3" id="KW-1003">Cell membrane</keyword>